<evidence type="ECO:0000256" key="1">
    <source>
        <dbReference type="ARBA" id="ARBA00006484"/>
    </source>
</evidence>
<comment type="similarity">
    <text evidence="1">Belongs to the short-chain dehydrogenases/reductases (SDR) family.</text>
</comment>
<dbReference type="GO" id="GO:0016616">
    <property type="term" value="F:oxidoreductase activity, acting on the CH-OH group of donors, NAD or NADP as acceptor"/>
    <property type="evidence" value="ECO:0007669"/>
    <property type="project" value="TreeGrafter"/>
</dbReference>
<evidence type="ECO:0000313" key="3">
    <source>
        <dbReference type="EMBL" id="KRX07596.1"/>
    </source>
</evidence>
<sequence length="164" mass="18816">MDINFNAPVRIIKEILPQMMENDNGHIVNIASVLGYIGCCGISDYCASKSALVGFEESVRFELFKANSNVKMTSICPYLINTQLFEGVQPKKWFEILVPKLDQKYVAQRILYAIRQNERVVILPYIMYIILAIKPLLPSWLHEIIQDLSGSNEVMDHLKIKKKQ</sequence>
<accession>A0A0V0QZ51</accession>
<gene>
    <name evidence="3" type="ORF">PPERSA_11145</name>
</gene>
<dbReference type="Proteomes" id="UP000054937">
    <property type="component" value="Unassembled WGS sequence"/>
</dbReference>
<dbReference type="PANTHER" id="PTHR24322:SF736">
    <property type="entry name" value="RETINOL DEHYDROGENASE 10"/>
    <property type="match status" value="1"/>
</dbReference>
<proteinExistence type="inferred from homology"/>
<comment type="caution">
    <text evidence="3">The sequence shown here is derived from an EMBL/GenBank/DDBJ whole genome shotgun (WGS) entry which is preliminary data.</text>
</comment>
<dbReference type="PANTHER" id="PTHR24322">
    <property type="entry name" value="PKSB"/>
    <property type="match status" value="1"/>
</dbReference>
<dbReference type="InterPro" id="IPR036291">
    <property type="entry name" value="NAD(P)-bd_dom_sf"/>
</dbReference>
<dbReference type="InterPro" id="IPR002347">
    <property type="entry name" value="SDR_fam"/>
</dbReference>
<dbReference type="PRINTS" id="PR00081">
    <property type="entry name" value="GDHRDH"/>
</dbReference>
<name>A0A0V0QZ51_PSEPJ</name>
<dbReference type="OrthoDB" id="297548at2759"/>
<dbReference type="OMA" id="MMENDNG"/>
<dbReference type="AlphaFoldDB" id="A0A0V0QZ51"/>
<dbReference type="Gene3D" id="3.40.50.720">
    <property type="entry name" value="NAD(P)-binding Rossmann-like Domain"/>
    <property type="match status" value="1"/>
</dbReference>
<dbReference type="EMBL" id="LDAU01000082">
    <property type="protein sequence ID" value="KRX07596.1"/>
    <property type="molecule type" value="Genomic_DNA"/>
</dbReference>
<dbReference type="PROSITE" id="PS00061">
    <property type="entry name" value="ADH_SHORT"/>
    <property type="match status" value="1"/>
</dbReference>
<keyword evidence="4" id="KW-1185">Reference proteome</keyword>
<evidence type="ECO:0008006" key="5">
    <source>
        <dbReference type="Google" id="ProtNLM"/>
    </source>
</evidence>
<dbReference type="PRINTS" id="PR00080">
    <property type="entry name" value="SDRFAMILY"/>
</dbReference>
<dbReference type="InParanoid" id="A0A0V0QZ51"/>
<organism evidence="3 4">
    <name type="scientific">Pseudocohnilembus persalinus</name>
    <name type="common">Ciliate</name>
    <dbReference type="NCBI Taxonomy" id="266149"/>
    <lineage>
        <taxon>Eukaryota</taxon>
        <taxon>Sar</taxon>
        <taxon>Alveolata</taxon>
        <taxon>Ciliophora</taxon>
        <taxon>Intramacronucleata</taxon>
        <taxon>Oligohymenophorea</taxon>
        <taxon>Scuticociliatia</taxon>
        <taxon>Philasterida</taxon>
        <taxon>Pseudocohnilembidae</taxon>
        <taxon>Pseudocohnilembus</taxon>
    </lineage>
</organism>
<keyword evidence="2" id="KW-0560">Oxidoreductase</keyword>
<dbReference type="InterPro" id="IPR020904">
    <property type="entry name" value="Sc_DH/Rdtase_CS"/>
</dbReference>
<reference evidence="3 4" key="1">
    <citation type="journal article" date="2015" name="Sci. Rep.">
        <title>Genome of the facultative scuticociliatosis pathogen Pseudocohnilembus persalinus provides insight into its virulence through horizontal gene transfer.</title>
        <authorList>
            <person name="Xiong J."/>
            <person name="Wang G."/>
            <person name="Cheng J."/>
            <person name="Tian M."/>
            <person name="Pan X."/>
            <person name="Warren A."/>
            <person name="Jiang C."/>
            <person name="Yuan D."/>
            <person name="Miao W."/>
        </authorList>
    </citation>
    <scope>NUCLEOTIDE SEQUENCE [LARGE SCALE GENOMIC DNA]</scope>
    <source>
        <strain evidence="3">36N120E</strain>
    </source>
</reference>
<dbReference type="SUPFAM" id="SSF51735">
    <property type="entry name" value="NAD(P)-binding Rossmann-fold domains"/>
    <property type="match status" value="1"/>
</dbReference>
<protein>
    <recommendedName>
        <fullName evidence="5">NAD(P)-binding domain</fullName>
    </recommendedName>
</protein>
<evidence type="ECO:0000256" key="2">
    <source>
        <dbReference type="ARBA" id="ARBA00023002"/>
    </source>
</evidence>
<evidence type="ECO:0000313" key="4">
    <source>
        <dbReference type="Proteomes" id="UP000054937"/>
    </source>
</evidence>
<dbReference type="Pfam" id="PF00106">
    <property type="entry name" value="adh_short"/>
    <property type="match status" value="1"/>
</dbReference>